<protein>
    <submittedName>
        <fullName evidence="2">Uncharacterized protein</fullName>
    </submittedName>
</protein>
<reference evidence="2 3" key="1">
    <citation type="journal article" date="2014" name="PLoS Genet.">
        <title>The Genome of Spironucleus salmonicida Highlights a Fish Pathogen Adapted to Fluctuating Environments.</title>
        <authorList>
            <person name="Xu F."/>
            <person name="Jerlstrom-Hultqvist J."/>
            <person name="Einarsson E."/>
            <person name="Astvaldsson A."/>
            <person name="Svard S.G."/>
            <person name="Andersson J.O."/>
        </authorList>
    </citation>
    <scope>NUCLEOTIDE SEQUENCE</scope>
    <source>
        <strain evidence="3">ATCC 50377</strain>
    </source>
</reference>
<evidence type="ECO:0000313" key="4">
    <source>
        <dbReference type="Proteomes" id="UP000018208"/>
    </source>
</evidence>
<dbReference type="AlphaFoldDB" id="V6LUW8"/>
<sequence>MDIQNLKPRILNFQVASLKNTKSPLELNAEQLQIRQDCAAILNQKDSRQSVEYYYNSDIIAPNGIYKVDNKLYQRILSFRTSKTSKNPNLQNDQLQNKILSVRSQQIDRQIENSLQDLNQINEQILKNTPQTPKNFDDLSDQIAEKQTKLEQIQAKISMKLAELKALKEYSLVQKNAIKENLTYSQRLQILEDLQVQCEANQALETLCSGMIQNLQNIISNVCFEEVLKLKRTEVCQNDIDFQNQIQTDQQNWYDTNKTDLKSDILSETSIFNQINLLLNSQCEIGTLELLKLSENNVKNKQTANKQLEKSIELSGIKNDKIKKLNQIKSRVPVKQTQAFKKQDKFKERVTQLTDQMNNQIFQSPIRIESPKSTLIPQLESLIPQFDDQDMPEPMQGRIQAGLILQEQLNLEQTIDQQYQNRVKHQEIEIARIKALERQKEYDRKQAQQKSSIIDRKTLLLQERDERLKKFQEKIEVEPPKRFSLPKKKIVEDQKEEVLNKVMQKLSRQEIKKVDKQKEEIDSIQQMLDEIELDLFE</sequence>
<gene>
    <name evidence="2" type="ORF">SS50377_11375</name>
    <name evidence="3" type="ORF">SS50377_28246</name>
</gene>
<evidence type="ECO:0000313" key="3">
    <source>
        <dbReference type="EMBL" id="KAH0570271.1"/>
    </source>
</evidence>
<feature type="coiled-coil region" evidence="1">
    <location>
        <begin position="499"/>
        <end position="534"/>
    </location>
</feature>
<dbReference type="VEuPathDB" id="GiardiaDB:SS50377_28246"/>
<dbReference type="EMBL" id="AUWU02000008">
    <property type="protein sequence ID" value="KAH0570271.1"/>
    <property type="molecule type" value="Genomic_DNA"/>
</dbReference>
<proteinExistence type="predicted"/>
<keyword evidence="1" id="KW-0175">Coiled coil</keyword>
<evidence type="ECO:0000313" key="2">
    <source>
        <dbReference type="EMBL" id="EST48427.1"/>
    </source>
</evidence>
<feature type="coiled-coil region" evidence="1">
    <location>
        <begin position="104"/>
        <end position="163"/>
    </location>
</feature>
<keyword evidence="4" id="KW-1185">Reference proteome</keyword>
<dbReference type="EMBL" id="KI545985">
    <property type="protein sequence ID" value="EST48427.1"/>
    <property type="molecule type" value="Genomic_DNA"/>
</dbReference>
<reference evidence="3" key="2">
    <citation type="submission" date="2020-12" db="EMBL/GenBank/DDBJ databases">
        <title>New Spironucleus salmonicida genome in near-complete chromosomes.</title>
        <authorList>
            <person name="Xu F."/>
            <person name="Kurt Z."/>
            <person name="Jimenez-Gonzalez A."/>
            <person name="Astvaldsson A."/>
            <person name="Andersson J.O."/>
            <person name="Svard S.G."/>
        </authorList>
    </citation>
    <scope>NUCLEOTIDE SEQUENCE</scope>
    <source>
        <strain evidence="3">ATCC 50377</strain>
    </source>
</reference>
<accession>V6LUW8</accession>
<organism evidence="2">
    <name type="scientific">Spironucleus salmonicida</name>
    <dbReference type="NCBI Taxonomy" id="348837"/>
    <lineage>
        <taxon>Eukaryota</taxon>
        <taxon>Metamonada</taxon>
        <taxon>Diplomonadida</taxon>
        <taxon>Hexamitidae</taxon>
        <taxon>Hexamitinae</taxon>
        <taxon>Spironucleus</taxon>
    </lineage>
</organism>
<evidence type="ECO:0000256" key="1">
    <source>
        <dbReference type="SAM" id="Coils"/>
    </source>
</evidence>
<name>V6LUW8_9EUKA</name>
<dbReference type="Proteomes" id="UP000018208">
    <property type="component" value="Unassembled WGS sequence"/>
</dbReference>